<organism evidence="2 3">
    <name type="scientific">Dysosmobacter acutus</name>
    <dbReference type="NCBI Taxonomy" id="2841504"/>
    <lineage>
        <taxon>Bacteria</taxon>
        <taxon>Bacillati</taxon>
        <taxon>Bacillota</taxon>
        <taxon>Clostridia</taxon>
        <taxon>Eubacteriales</taxon>
        <taxon>Oscillospiraceae</taxon>
        <taxon>Dysosmobacter</taxon>
    </lineage>
</organism>
<keyword evidence="1" id="KW-0472">Membrane</keyword>
<keyword evidence="1" id="KW-1133">Transmembrane helix</keyword>
<protein>
    <recommendedName>
        <fullName evidence="4">DUF4367 domain-containing protein</fullName>
    </recommendedName>
</protein>
<evidence type="ECO:0000313" key="3">
    <source>
        <dbReference type="Proteomes" id="UP000787672"/>
    </source>
</evidence>
<dbReference type="Proteomes" id="UP000787672">
    <property type="component" value="Unassembled WGS sequence"/>
</dbReference>
<gene>
    <name evidence="2" type="ORF">KQI82_11615</name>
</gene>
<keyword evidence="3" id="KW-1185">Reference proteome</keyword>
<proteinExistence type="predicted"/>
<dbReference type="EMBL" id="JAHLQN010000001">
    <property type="protein sequence ID" value="MBU5627558.1"/>
    <property type="molecule type" value="Genomic_DNA"/>
</dbReference>
<feature type="transmembrane region" description="Helical" evidence="1">
    <location>
        <begin position="39"/>
        <end position="57"/>
    </location>
</feature>
<keyword evidence="1" id="KW-0812">Transmembrane</keyword>
<sequence>MREAACKKLFDSLTNVSETWIEEAQEPFTKKRRWILNRWGAAACLCLLIATATAFAVSGPGTALIEWFTSRAEPGSDFTESGFDLSVELERVPISDLTGEVRNAGALIAQQFKDYRPYDSWFPGLYQIRFSSPEEAYDYIGLSSLKQLDWDLEEQETTLNVCGTPDGRITSINLETMYLSEEIRLQFHSRIYTEFCDEPLTIGVRTTESVGYQESFYTTASARRCHIITSSALKSGYLCLDGYLVDGGVLYSLHLAYLEEDSDWAEELLRQWADQF</sequence>
<evidence type="ECO:0008006" key="4">
    <source>
        <dbReference type="Google" id="ProtNLM"/>
    </source>
</evidence>
<reference evidence="2 3" key="1">
    <citation type="submission" date="2021-06" db="EMBL/GenBank/DDBJ databases">
        <authorList>
            <person name="Sun Q."/>
            <person name="Li D."/>
        </authorList>
    </citation>
    <scope>NUCLEOTIDE SEQUENCE [LARGE SCALE GENOMIC DNA]</scope>
    <source>
        <strain evidence="2 3">MSJ-2</strain>
    </source>
</reference>
<evidence type="ECO:0000313" key="2">
    <source>
        <dbReference type="EMBL" id="MBU5627558.1"/>
    </source>
</evidence>
<accession>A0ABS6FB93</accession>
<dbReference type="RefSeq" id="WP_216632909.1">
    <property type="nucleotide sequence ID" value="NZ_JAHLQN010000001.1"/>
</dbReference>
<comment type="caution">
    <text evidence="2">The sequence shown here is derived from an EMBL/GenBank/DDBJ whole genome shotgun (WGS) entry which is preliminary data.</text>
</comment>
<evidence type="ECO:0000256" key="1">
    <source>
        <dbReference type="SAM" id="Phobius"/>
    </source>
</evidence>
<name>A0ABS6FB93_9FIRM</name>